<dbReference type="InterPro" id="IPR015943">
    <property type="entry name" value="WD40/YVTN_repeat-like_dom_sf"/>
</dbReference>
<evidence type="ECO:0000256" key="8">
    <source>
        <dbReference type="PROSITE-ProRule" id="PRU00221"/>
    </source>
</evidence>
<gene>
    <name evidence="10" type="primary">Utp15</name>
    <name evidence="10" type="ORF">Bhyg_17349</name>
</gene>
<feature type="repeat" description="WD" evidence="8">
    <location>
        <begin position="118"/>
        <end position="159"/>
    </location>
</feature>
<dbReference type="Pfam" id="PF09384">
    <property type="entry name" value="UTP15_C"/>
    <property type="match status" value="1"/>
</dbReference>
<dbReference type="InterPro" id="IPR001680">
    <property type="entry name" value="WD40_rpt"/>
</dbReference>
<keyword evidence="5" id="KW-0677">Repeat</keyword>
<keyword evidence="3" id="KW-0698">rRNA processing</keyword>
<evidence type="ECO:0000256" key="6">
    <source>
        <dbReference type="ARBA" id="ARBA00023242"/>
    </source>
</evidence>
<organism evidence="10 11">
    <name type="scientific">Pseudolycoriella hygida</name>
    <dbReference type="NCBI Taxonomy" id="35572"/>
    <lineage>
        <taxon>Eukaryota</taxon>
        <taxon>Metazoa</taxon>
        <taxon>Ecdysozoa</taxon>
        <taxon>Arthropoda</taxon>
        <taxon>Hexapoda</taxon>
        <taxon>Insecta</taxon>
        <taxon>Pterygota</taxon>
        <taxon>Neoptera</taxon>
        <taxon>Endopterygota</taxon>
        <taxon>Diptera</taxon>
        <taxon>Nematocera</taxon>
        <taxon>Sciaroidea</taxon>
        <taxon>Sciaridae</taxon>
        <taxon>Pseudolycoriella</taxon>
    </lineage>
</organism>
<protein>
    <recommendedName>
        <fullName evidence="2">U3 small nucleolar RNA-associated protein 15 homolog</fullName>
    </recommendedName>
</protein>
<comment type="subcellular location">
    <subcellularLocation>
        <location evidence="1">Nucleus</location>
        <location evidence="1">Nucleolus</location>
    </subcellularLocation>
</comment>
<evidence type="ECO:0000259" key="9">
    <source>
        <dbReference type="Pfam" id="PF09384"/>
    </source>
</evidence>
<evidence type="ECO:0000256" key="3">
    <source>
        <dbReference type="ARBA" id="ARBA00022552"/>
    </source>
</evidence>
<dbReference type="GO" id="GO:0045943">
    <property type="term" value="P:positive regulation of transcription by RNA polymerase I"/>
    <property type="evidence" value="ECO:0007669"/>
    <property type="project" value="TreeGrafter"/>
</dbReference>
<feature type="repeat" description="WD" evidence="8">
    <location>
        <begin position="245"/>
        <end position="286"/>
    </location>
</feature>
<keyword evidence="4 8" id="KW-0853">WD repeat</keyword>
<dbReference type="PANTHER" id="PTHR19924:SF26">
    <property type="entry name" value="U3 SMALL NUCLEOLAR RNA-ASSOCIATED PROTEIN 15 HOMOLOG"/>
    <property type="match status" value="1"/>
</dbReference>
<dbReference type="GO" id="GO:0006364">
    <property type="term" value="P:rRNA processing"/>
    <property type="evidence" value="ECO:0007669"/>
    <property type="project" value="UniProtKB-KW"/>
</dbReference>
<dbReference type="InterPro" id="IPR036322">
    <property type="entry name" value="WD40_repeat_dom_sf"/>
</dbReference>
<comment type="function">
    <text evidence="7">Ribosome biogenesis factor. Involved in nucleolar processing of pre-18S ribosomal RNA. Required for optimal pre-ribosomal RNA transcription by RNA polymerase I. Part of the small subunit (SSU) processome, first precursor of the small eukaryotic ribosomal subunit. During the assembly of the SSU processome in the nucleolus, many ribosome biogenesis factors, an RNA chaperone and ribosomal proteins associate with the nascent pre-rRNA and work in concert to generate RNA folding, modifications, rearrangements and cleavage as well as targeted degradation of pre-ribosomal RNA by the RNA exosome.</text>
</comment>
<evidence type="ECO:0000256" key="2">
    <source>
        <dbReference type="ARBA" id="ARBA00018260"/>
    </source>
</evidence>
<comment type="caution">
    <text evidence="10">The sequence shown here is derived from an EMBL/GenBank/DDBJ whole genome shotgun (WGS) entry which is preliminary data.</text>
</comment>
<name>A0A9Q0RUK4_9DIPT</name>
<dbReference type="Pfam" id="PF00400">
    <property type="entry name" value="WD40"/>
    <property type="match status" value="4"/>
</dbReference>
<evidence type="ECO:0000313" key="11">
    <source>
        <dbReference type="Proteomes" id="UP001151699"/>
    </source>
</evidence>
<proteinExistence type="predicted"/>
<dbReference type="CDD" id="cd00200">
    <property type="entry name" value="WD40"/>
    <property type="match status" value="1"/>
</dbReference>
<evidence type="ECO:0000256" key="1">
    <source>
        <dbReference type="ARBA" id="ARBA00004604"/>
    </source>
</evidence>
<dbReference type="OrthoDB" id="431715at2759"/>
<reference evidence="10" key="1">
    <citation type="submission" date="2022-07" db="EMBL/GenBank/DDBJ databases">
        <authorList>
            <person name="Trinca V."/>
            <person name="Uliana J.V.C."/>
            <person name="Torres T.T."/>
            <person name="Ward R.J."/>
            <person name="Monesi N."/>
        </authorList>
    </citation>
    <scope>NUCLEOTIDE SEQUENCE</scope>
    <source>
        <strain evidence="10">HSMRA1968</strain>
        <tissue evidence="10">Whole embryos</tissue>
    </source>
</reference>
<dbReference type="PANTHER" id="PTHR19924">
    <property type="entry name" value="UTP15 U3 SMALL NUCLEOLAR RNA-ASSOCIATED PROTEIN 15 FAMILY MEMBER"/>
    <property type="match status" value="1"/>
</dbReference>
<evidence type="ECO:0000256" key="4">
    <source>
        <dbReference type="ARBA" id="ARBA00022574"/>
    </source>
</evidence>
<dbReference type="PROSITE" id="PS50082">
    <property type="entry name" value="WD_REPEATS_2"/>
    <property type="match status" value="2"/>
</dbReference>
<keyword evidence="6" id="KW-0539">Nucleus</keyword>
<dbReference type="PROSITE" id="PS50294">
    <property type="entry name" value="WD_REPEATS_REGION"/>
    <property type="match status" value="2"/>
</dbReference>
<evidence type="ECO:0000256" key="7">
    <source>
        <dbReference type="ARBA" id="ARBA00045437"/>
    </source>
</evidence>
<accession>A0A9Q0RUK4</accession>
<dbReference type="SUPFAM" id="SSF50978">
    <property type="entry name" value="WD40 repeat-like"/>
    <property type="match status" value="1"/>
</dbReference>
<dbReference type="AlphaFoldDB" id="A0A9Q0RUK4"/>
<dbReference type="InterPro" id="IPR018983">
    <property type="entry name" value="U3_snoRNA-assocProt_15_C"/>
</dbReference>
<sequence length="522" mass="59373">MNSFRPINTRKYHQSSQDKTNDFSYWNQLSLPIILKENAIIDYIDFSPVQPYNFAATCSVRIQIYNTITNYLHSTISKYQDECFGGTFGRNGQLLVCGDKKGCVRLYETSTKRNLRSFNGHTAEVHRTFFTKDKLHIASFSDDKSVRLWDISTEQCVRTFADEHKDYIRAGCVSPVSPDILLSGGYDEKVKMYDTRTDSAVFEVDHGSRVHSVIFLPTGGIFISCGAQHVKLWDAFAGGRLIAMMSSHNKDITCLHLACNGRRLLSGSLDRKIKIYDTSTYQTVHSLDFPNAISSMSVAPDNETLVVGMMDGTISVQRMDGDRNIKTVEKKRVPKVITTTDHIVADYRRTAEPKYNKMLRKYEYAAALKAVFTQQCTSKTPFITVGLMSELMRRKGLARAIRGQPNGFLIKFITFLIRFIGERRFMRTIIDIANILLDEYEQEFSTLSSDVARKFLELNKTLKREEALLLDCLQLQGAFELLMSGANVAENMSSDYIEYDRDLNKLKPSNTVEEDLVIALDE</sequence>
<dbReference type="SMART" id="SM00320">
    <property type="entry name" value="WD40"/>
    <property type="match status" value="6"/>
</dbReference>
<dbReference type="Gene3D" id="2.130.10.10">
    <property type="entry name" value="YVTN repeat-like/Quinoprotein amine dehydrogenase"/>
    <property type="match status" value="2"/>
</dbReference>
<keyword evidence="11" id="KW-1185">Reference proteome</keyword>
<dbReference type="GO" id="GO:0005730">
    <property type="term" value="C:nucleolus"/>
    <property type="evidence" value="ECO:0007669"/>
    <property type="project" value="UniProtKB-SubCell"/>
</dbReference>
<feature type="domain" description="U3 small nucleolar RNA-associated protein 15 C-terminal" evidence="9">
    <location>
        <begin position="339"/>
        <end position="482"/>
    </location>
</feature>
<dbReference type="Proteomes" id="UP001151699">
    <property type="component" value="Unassembled WGS sequence"/>
</dbReference>
<evidence type="ECO:0000313" key="10">
    <source>
        <dbReference type="EMBL" id="KAJ6629746.1"/>
    </source>
</evidence>
<dbReference type="EMBL" id="WJQU01002867">
    <property type="protein sequence ID" value="KAJ6629746.1"/>
    <property type="molecule type" value="Genomic_DNA"/>
</dbReference>
<evidence type="ECO:0000256" key="5">
    <source>
        <dbReference type="ARBA" id="ARBA00022737"/>
    </source>
</evidence>